<dbReference type="Proteomes" id="UP001183127">
    <property type="component" value="Chromosome"/>
</dbReference>
<feature type="transmembrane region" description="Helical" evidence="1">
    <location>
        <begin position="339"/>
        <end position="357"/>
    </location>
</feature>
<name>A0ABY9QQJ7_9PSED</name>
<organism evidence="2 3">
    <name type="scientific">Pseudomonas entomophila</name>
    <dbReference type="NCBI Taxonomy" id="312306"/>
    <lineage>
        <taxon>Bacteria</taxon>
        <taxon>Pseudomonadati</taxon>
        <taxon>Pseudomonadota</taxon>
        <taxon>Gammaproteobacteria</taxon>
        <taxon>Pseudomonadales</taxon>
        <taxon>Pseudomonadaceae</taxon>
        <taxon>Pseudomonas</taxon>
    </lineage>
</organism>
<accession>A0ABY9QQJ7</accession>
<dbReference type="EMBL" id="CP132921">
    <property type="protein sequence ID" value="WMW06322.1"/>
    <property type="molecule type" value="Genomic_DNA"/>
</dbReference>
<keyword evidence="1" id="KW-0812">Transmembrane</keyword>
<feature type="transmembrane region" description="Helical" evidence="1">
    <location>
        <begin position="119"/>
        <end position="137"/>
    </location>
</feature>
<keyword evidence="1" id="KW-0472">Membrane</keyword>
<feature type="transmembrane region" description="Helical" evidence="1">
    <location>
        <begin position="143"/>
        <end position="160"/>
    </location>
</feature>
<evidence type="ECO:0000313" key="2">
    <source>
        <dbReference type="EMBL" id="WMW06322.1"/>
    </source>
</evidence>
<evidence type="ECO:0000256" key="1">
    <source>
        <dbReference type="SAM" id="Phobius"/>
    </source>
</evidence>
<keyword evidence="1" id="KW-1133">Transmembrane helix</keyword>
<dbReference type="GeneID" id="32808284"/>
<keyword evidence="3" id="KW-1185">Reference proteome</keyword>
<dbReference type="RefSeq" id="WP_158020277.1">
    <property type="nucleotide sequence ID" value="NZ_CP132921.1"/>
</dbReference>
<protein>
    <recommendedName>
        <fullName evidence="4">Glycosyltransferase RgtA/B/C/D-like domain-containing protein</fullName>
    </recommendedName>
</protein>
<feature type="transmembrane region" description="Helical" evidence="1">
    <location>
        <begin position="369"/>
        <end position="387"/>
    </location>
</feature>
<proteinExistence type="predicted"/>
<feature type="transmembrane region" description="Helical" evidence="1">
    <location>
        <begin position="399"/>
        <end position="419"/>
    </location>
</feature>
<gene>
    <name evidence="2" type="ORF">RAH46_03035</name>
</gene>
<feature type="transmembrane region" description="Helical" evidence="1">
    <location>
        <begin position="308"/>
        <end position="333"/>
    </location>
</feature>
<feature type="transmembrane region" description="Helical" evidence="1">
    <location>
        <begin position="86"/>
        <end position="107"/>
    </location>
</feature>
<feature type="transmembrane region" description="Helical" evidence="1">
    <location>
        <begin position="167"/>
        <end position="184"/>
    </location>
</feature>
<reference evidence="2 3" key="1">
    <citation type="submission" date="2023-08" db="EMBL/GenBank/DDBJ databases">
        <title>Complete Genome Sequence of Pseudomonas entomophila TVIN A01.</title>
        <authorList>
            <person name="Shelke T."/>
            <person name="Mahar N.S."/>
            <person name="Gupta I."/>
            <person name="Gupta V."/>
        </authorList>
    </citation>
    <scope>NUCLEOTIDE SEQUENCE [LARGE SCALE GENOMIC DNA]</scope>
    <source>
        <strain evidence="2 3">TVIN-A01</strain>
    </source>
</reference>
<sequence length="548" mass="59579">MSNALSRAGLLLTPLVLLCALLSGVFLPVYSDEVVTKFSVARFFLEGGQMVSFFPQCTSTVGHGVAWVFYPAALLISSVYAHLGPLGIRLSGIVLTLAWFVLLAYWCRRQAAEGGIGRFSFLAAFAALGVMPYLWVFSRPEQFMLLPLLIMCMVALLTPVQNSRKRQLAVTVGLVVVLSVFFYAHPKSVFFAPFALVATWFATRGSSLLIRTGLVLYILVLSGQVLHDASLLGGCQDAPAVQALLATNSLLPGMLLEDPVAFLVAAWQNVSLFPGRMLAHLTFNPTFQSGWLASLTEQPVWLRWLNPLIACALLVLVVGSHLLALLLAAIALIRRRLPAALLLAALLAAADLINAALYNLQNFYAGIQYIPLSLMIVTLLFHCVPTVPQWPGVRATGYLAVTLMSGLSLASLFALFSLVTPTLLRNAGYANASLPGQSLSIPLLNTQAHLDSILKLGDTCHIPRAGAEHVVLDHMTYFAYLQDSKPVHVLYVSELGYGADLLNGKLLPFLKARNSPGLITRCEWVPNELRDGQQRNDQGYCCVDFGNR</sequence>
<evidence type="ECO:0008006" key="4">
    <source>
        <dbReference type="Google" id="ProtNLM"/>
    </source>
</evidence>
<evidence type="ECO:0000313" key="3">
    <source>
        <dbReference type="Proteomes" id="UP001183127"/>
    </source>
</evidence>